<name>A0ABN9EXW4_9NEOB</name>
<gene>
    <name evidence="1" type="ORF">SPARVUS_LOCUS10925183</name>
</gene>
<proteinExistence type="predicted"/>
<accession>A0ABN9EXW4</accession>
<protein>
    <submittedName>
        <fullName evidence="1">Uncharacterized protein</fullName>
    </submittedName>
</protein>
<dbReference type="Proteomes" id="UP001162483">
    <property type="component" value="Unassembled WGS sequence"/>
</dbReference>
<organism evidence="1 2">
    <name type="scientific">Staurois parvus</name>
    <dbReference type="NCBI Taxonomy" id="386267"/>
    <lineage>
        <taxon>Eukaryota</taxon>
        <taxon>Metazoa</taxon>
        <taxon>Chordata</taxon>
        <taxon>Craniata</taxon>
        <taxon>Vertebrata</taxon>
        <taxon>Euteleostomi</taxon>
        <taxon>Amphibia</taxon>
        <taxon>Batrachia</taxon>
        <taxon>Anura</taxon>
        <taxon>Neobatrachia</taxon>
        <taxon>Ranoidea</taxon>
        <taxon>Ranidae</taxon>
        <taxon>Staurois</taxon>
    </lineage>
</organism>
<keyword evidence="2" id="KW-1185">Reference proteome</keyword>
<reference evidence="1" key="1">
    <citation type="submission" date="2023-05" db="EMBL/GenBank/DDBJ databases">
        <authorList>
            <person name="Stuckert A."/>
        </authorList>
    </citation>
    <scope>NUCLEOTIDE SEQUENCE</scope>
</reference>
<dbReference type="EMBL" id="CATNWA010016079">
    <property type="protein sequence ID" value="CAI9589618.1"/>
    <property type="molecule type" value="Genomic_DNA"/>
</dbReference>
<evidence type="ECO:0000313" key="2">
    <source>
        <dbReference type="Proteomes" id="UP001162483"/>
    </source>
</evidence>
<evidence type="ECO:0000313" key="1">
    <source>
        <dbReference type="EMBL" id="CAI9589618.1"/>
    </source>
</evidence>
<comment type="caution">
    <text evidence="1">The sequence shown here is derived from an EMBL/GenBank/DDBJ whole genome shotgun (WGS) entry which is preliminary data.</text>
</comment>
<sequence length="39" mass="4172">MALGRKGLTSRATKVNWVNFTVCCVTVSLSQHTALYGSA</sequence>